<accession>A0A6L9L8Z5</accession>
<keyword evidence="3" id="KW-1185">Reference proteome</keyword>
<comment type="caution">
    <text evidence="2">The sequence shown here is derived from an EMBL/GenBank/DDBJ whole genome shotgun (WGS) entry which is preliminary data.</text>
</comment>
<evidence type="ECO:0000313" key="2">
    <source>
        <dbReference type="EMBL" id="NDU94848.1"/>
    </source>
</evidence>
<dbReference type="PROSITE" id="PS51462">
    <property type="entry name" value="NUDIX"/>
    <property type="match status" value="1"/>
</dbReference>
<dbReference type="Pfam" id="PF21906">
    <property type="entry name" value="WHD_NrtR"/>
    <property type="match status" value="1"/>
</dbReference>
<name>A0A6L9L8Z5_9BACT</name>
<dbReference type="PANTHER" id="PTHR43736">
    <property type="entry name" value="ADP-RIBOSE PYROPHOSPHATASE"/>
    <property type="match status" value="1"/>
</dbReference>
<evidence type="ECO:0000313" key="3">
    <source>
        <dbReference type="Proteomes" id="UP000474175"/>
    </source>
</evidence>
<dbReference type="InterPro" id="IPR054105">
    <property type="entry name" value="WHD_NrtR"/>
</dbReference>
<dbReference type="CDD" id="cd18873">
    <property type="entry name" value="NUDIX_NadM_like"/>
    <property type="match status" value="1"/>
</dbReference>
<dbReference type="Gene3D" id="1.10.10.10">
    <property type="entry name" value="Winged helix-like DNA-binding domain superfamily/Winged helix DNA-binding domain"/>
    <property type="match status" value="1"/>
</dbReference>
<dbReference type="SUPFAM" id="SSF55811">
    <property type="entry name" value="Nudix"/>
    <property type="match status" value="1"/>
</dbReference>
<evidence type="ECO:0000259" key="1">
    <source>
        <dbReference type="PROSITE" id="PS51462"/>
    </source>
</evidence>
<proteinExistence type="predicted"/>
<sequence length="257" mass="29332">MTNHSLPSNDLQDGSVHLLPAVSIDNVIFGFHQNALTVLLLQAKSNQKWMLPGGFVGKEEDLDTAAIRILNARTGLTDVFLQQFHVFGSAKRNRKEHLRGVLQTLGIELTPESWFMQRFITIGYYALVNYEQVIPQADVTSLTCAWQDVSQLPPMLFDHEAIIDKALQALRLQLNYQPIGYTLLPKEFPLKSLQTIYETILGRKLDRSNFSRKILSYGILEKKEKHYSGAAHKAPFLYSFKEETYFKALQNGLKKEF</sequence>
<dbReference type="PANTHER" id="PTHR43736:SF4">
    <property type="entry name" value="SLR1690 PROTEIN"/>
    <property type="match status" value="1"/>
</dbReference>
<feature type="domain" description="Nudix hydrolase" evidence="1">
    <location>
        <begin position="17"/>
        <end position="171"/>
    </location>
</feature>
<dbReference type="InterPro" id="IPR036388">
    <property type="entry name" value="WH-like_DNA-bd_sf"/>
</dbReference>
<dbReference type="SUPFAM" id="SSF46785">
    <property type="entry name" value="Winged helix' DNA-binding domain"/>
    <property type="match status" value="1"/>
</dbReference>
<dbReference type="AlphaFoldDB" id="A0A6L9L8Z5"/>
<dbReference type="InterPro" id="IPR000086">
    <property type="entry name" value="NUDIX_hydrolase_dom"/>
</dbReference>
<organism evidence="2 3">
    <name type="scientific">Spirosoma terrae</name>
    <dbReference type="NCBI Taxonomy" id="1968276"/>
    <lineage>
        <taxon>Bacteria</taxon>
        <taxon>Pseudomonadati</taxon>
        <taxon>Bacteroidota</taxon>
        <taxon>Cytophagia</taxon>
        <taxon>Cytophagales</taxon>
        <taxon>Cytophagaceae</taxon>
        <taxon>Spirosoma</taxon>
    </lineage>
</organism>
<dbReference type="Proteomes" id="UP000474175">
    <property type="component" value="Unassembled WGS sequence"/>
</dbReference>
<dbReference type="Pfam" id="PF00293">
    <property type="entry name" value="NUDIX"/>
    <property type="match status" value="1"/>
</dbReference>
<protein>
    <submittedName>
        <fullName evidence="2">NUDIX domain-containing protein</fullName>
    </submittedName>
</protein>
<dbReference type="Gene3D" id="3.90.79.10">
    <property type="entry name" value="Nucleoside Triphosphate Pyrophosphohydrolase"/>
    <property type="match status" value="1"/>
</dbReference>
<dbReference type="InterPro" id="IPR036390">
    <property type="entry name" value="WH_DNA-bd_sf"/>
</dbReference>
<gene>
    <name evidence="2" type="ORF">GK108_08180</name>
</gene>
<dbReference type="InterPro" id="IPR015797">
    <property type="entry name" value="NUDIX_hydrolase-like_dom_sf"/>
</dbReference>
<reference evidence="2 3" key="1">
    <citation type="submission" date="2020-02" db="EMBL/GenBank/DDBJ databases">
        <title>Draft genome sequence of two Spirosoma agri KCTC 52727 and Spirosoma terrae KCTC 52035.</title>
        <authorList>
            <person name="Rojas J."/>
            <person name="Ambika Manirajan B."/>
            <person name="Suarez C."/>
            <person name="Ratering S."/>
            <person name="Schnell S."/>
        </authorList>
    </citation>
    <scope>NUCLEOTIDE SEQUENCE [LARGE SCALE GENOMIC DNA]</scope>
    <source>
        <strain evidence="2 3">KCTC 52035</strain>
    </source>
</reference>
<dbReference type="RefSeq" id="WP_163945639.1">
    <property type="nucleotide sequence ID" value="NZ_JAAFZH010000003.1"/>
</dbReference>
<dbReference type="EMBL" id="JAAFZH010000003">
    <property type="protein sequence ID" value="NDU94848.1"/>
    <property type="molecule type" value="Genomic_DNA"/>
</dbReference>